<proteinExistence type="predicted"/>
<dbReference type="AlphaFoldDB" id="A0AAV7UTE4"/>
<comment type="caution">
    <text evidence="1">The sequence shown here is derived from an EMBL/GenBank/DDBJ whole genome shotgun (WGS) entry which is preliminary data.</text>
</comment>
<reference evidence="1" key="1">
    <citation type="journal article" date="2022" name="bioRxiv">
        <title>Sequencing and chromosome-scale assembly of the giantPleurodeles waltlgenome.</title>
        <authorList>
            <person name="Brown T."/>
            <person name="Elewa A."/>
            <person name="Iarovenko S."/>
            <person name="Subramanian E."/>
            <person name="Araus A.J."/>
            <person name="Petzold A."/>
            <person name="Susuki M."/>
            <person name="Suzuki K.-i.T."/>
            <person name="Hayashi T."/>
            <person name="Toyoda A."/>
            <person name="Oliveira C."/>
            <person name="Osipova E."/>
            <person name="Leigh N.D."/>
            <person name="Simon A."/>
            <person name="Yun M.H."/>
        </authorList>
    </citation>
    <scope>NUCLEOTIDE SEQUENCE</scope>
    <source>
        <strain evidence="1">20211129_DDA</strain>
        <tissue evidence="1">Liver</tissue>
    </source>
</reference>
<evidence type="ECO:0000313" key="2">
    <source>
        <dbReference type="Proteomes" id="UP001066276"/>
    </source>
</evidence>
<gene>
    <name evidence="1" type="ORF">NDU88_000806</name>
</gene>
<protein>
    <recommendedName>
        <fullName evidence="3">Reverse transcriptase domain-containing protein</fullName>
    </recommendedName>
</protein>
<evidence type="ECO:0008006" key="3">
    <source>
        <dbReference type="Google" id="ProtNLM"/>
    </source>
</evidence>
<name>A0AAV7UTE4_PLEWA</name>
<keyword evidence="2" id="KW-1185">Reference proteome</keyword>
<organism evidence="1 2">
    <name type="scientific">Pleurodeles waltl</name>
    <name type="common">Iberian ribbed newt</name>
    <dbReference type="NCBI Taxonomy" id="8319"/>
    <lineage>
        <taxon>Eukaryota</taxon>
        <taxon>Metazoa</taxon>
        <taxon>Chordata</taxon>
        <taxon>Craniata</taxon>
        <taxon>Vertebrata</taxon>
        <taxon>Euteleostomi</taxon>
        <taxon>Amphibia</taxon>
        <taxon>Batrachia</taxon>
        <taxon>Caudata</taxon>
        <taxon>Salamandroidea</taxon>
        <taxon>Salamandridae</taxon>
        <taxon>Pleurodelinae</taxon>
        <taxon>Pleurodeles</taxon>
    </lineage>
</organism>
<accession>A0AAV7UTE4</accession>
<sequence length="129" mass="14292">MSAAGGPLVHLKQAHLRPSVLSMGQEPWSNGGLLSTPETICGTQTRKGSFPLAWKKASILPLLKKNTFDSKYVKDYHPISRFPLVAKVLGKHMNVTLSKYVEEHRLLNPAQFGFRPNRSKELALVVATN</sequence>
<dbReference type="Proteomes" id="UP001066276">
    <property type="component" value="Chromosome 2_2"/>
</dbReference>
<dbReference type="EMBL" id="JANPWB010000004">
    <property type="protein sequence ID" value="KAJ1191490.1"/>
    <property type="molecule type" value="Genomic_DNA"/>
</dbReference>
<evidence type="ECO:0000313" key="1">
    <source>
        <dbReference type="EMBL" id="KAJ1191490.1"/>
    </source>
</evidence>